<keyword evidence="5" id="KW-1185">Reference proteome</keyword>
<dbReference type="Gene3D" id="1.20.1270.90">
    <property type="entry name" value="AF1782-like"/>
    <property type="match status" value="1"/>
</dbReference>
<dbReference type="PANTHER" id="PTHR22925:SF3">
    <property type="entry name" value="GLYCOSYL HYDROLASE FAMILY PROTEIN 43"/>
    <property type="match status" value="1"/>
</dbReference>
<protein>
    <submittedName>
        <fullName evidence="4">Chitobiase/beta-hexosaminidase C-terminal domain-containing protein</fullName>
    </submittedName>
</protein>
<dbReference type="Proteomes" id="UP001203004">
    <property type="component" value="Unassembled WGS sequence"/>
</dbReference>
<dbReference type="Gene3D" id="2.60.120.260">
    <property type="entry name" value="Galactose-binding domain-like"/>
    <property type="match status" value="1"/>
</dbReference>
<accession>A0ABT0MAR9</accession>
<proteinExistence type="predicted"/>
<evidence type="ECO:0000259" key="3">
    <source>
        <dbReference type="PROSITE" id="PS50022"/>
    </source>
</evidence>
<dbReference type="InterPro" id="IPR000421">
    <property type="entry name" value="FA58C"/>
</dbReference>
<dbReference type="PROSITE" id="PS50022">
    <property type="entry name" value="FA58C_3"/>
    <property type="match status" value="1"/>
</dbReference>
<organism evidence="4 5">
    <name type="scientific">Sporolactobacillus mangiferae</name>
    <dbReference type="NCBI Taxonomy" id="2940498"/>
    <lineage>
        <taxon>Bacteria</taxon>
        <taxon>Bacillati</taxon>
        <taxon>Bacillota</taxon>
        <taxon>Bacilli</taxon>
        <taxon>Bacillales</taxon>
        <taxon>Sporolactobacillaceae</taxon>
        <taxon>Sporolactobacillus</taxon>
    </lineage>
</organism>
<keyword evidence="2" id="KW-0732">Signal</keyword>
<dbReference type="Pfam" id="PF00754">
    <property type="entry name" value="F5_F8_type_C"/>
    <property type="match status" value="1"/>
</dbReference>
<gene>
    <name evidence="4" type="ORF">M3N64_08355</name>
</gene>
<feature type="signal peptide" evidence="2">
    <location>
        <begin position="1"/>
        <end position="26"/>
    </location>
</feature>
<dbReference type="PANTHER" id="PTHR22925">
    <property type="entry name" value="GLYCOSYL HYDROLASE 43 FAMILY MEMBER"/>
    <property type="match status" value="1"/>
</dbReference>
<dbReference type="SUPFAM" id="SSF75005">
    <property type="entry name" value="Arabinanase/levansucrase/invertase"/>
    <property type="match status" value="1"/>
</dbReference>
<reference evidence="4 5" key="1">
    <citation type="submission" date="2022-05" db="EMBL/GenBank/DDBJ databases">
        <title>Sporolactobacillus sp nov CPB3-1, isolated from tree bark (Mangifera indica L.).</title>
        <authorList>
            <person name="Phuengjayaem S."/>
            <person name="Tanasupawat S."/>
        </authorList>
    </citation>
    <scope>NUCLEOTIDE SEQUENCE [LARGE SCALE GENOMIC DNA]</scope>
    <source>
        <strain evidence="4 5">CPB3-1</strain>
    </source>
</reference>
<dbReference type="EMBL" id="JAMAST010000008">
    <property type="protein sequence ID" value="MCL1631959.1"/>
    <property type="molecule type" value="Genomic_DNA"/>
</dbReference>
<dbReference type="SUPFAM" id="SSF49785">
    <property type="entry name" value="Galactose-binding domain-like"/>
    <property type="match status" value="1"/>
</dbReference>
<name>A0ABT0MAR9_9BACL</name>
<evidence type="ECO:0000256" key="1">
    <source>
        <dbReference type="SAM" id="MobiDB-lite"/>
    </source>
</evidence>
<evidence type="ECO:0000256" key="2">
    <source>
        <dbReference type="SAM" id="SignalP"/>
    </source>
</evidence>
<feature type="chain" id="PRO_5045602022" evidence="2">
    <location>
        <begin position="27"/>
        <end position="1160"/>
    </location>
</feature>
<dbReference type="RefSeq" id="WP_249100977.1">
    <property type="nucleotide sequence ID" value="NZ_JAMAST010000008.1"/>
</dbReference>
<comment type="caution">
    <text evidence="4">The sequence shown here is derived from an EMBL/GenBank/DDBJ whole genome shotgun (WGS) entry which is preliminary data.</text>
</comment>
<evidence type="ECO:0000313" key="5">
    <source>
        <dbReference type="Proteomes" id="UP001203004"/>
    </source>
</evidence>
<sequence>MLKRHLFTTSLLGFSLLLGTFPSSLGEVHAKAQQADSSTIVVDNATGTDQNGKAMSGPGLNNTDVDGYWYSIGASQISASAGGQTLYLYRGKDWRNKKQFAKIADPETSYRKADGTVIRPFANSKLERIDFERSPTGKYVIWMHWELKSTYNASHVVVLSANKVTGPYKVVADHSRPGASRNVGAKGQAGTTDKKAAMGDRVGQLRSDFNTKNAAGEYDGSPEVPVTGKDYPAYVQSYPEPTGPKSTSYDPDKPTKPVSSDMYGTSEGGNWWTFNFNDLKDSWNLKAVAVRMTPYDQSAYDAAVAKGLKPSASGYIVRYPAAKADPTKAAGISAQNYGGSAKTAYDPNTKDQTKAVLGPMAKSSVYTQSYTKTSNDNDQRQSLKAPLISPRIDENTGVNKDSKSVVVNQGDRVYVTSDVDLGKYKVMVTTDGSDPRTSKTAWQWDNRYNVPDVPIKDGMTIKAVATDLAGNKFSRVSTSTFTVAKAGTKESADVPVFQPVANFKSGKYQVTDTASMFGYKELRVLEPTYNAEVYYTMDGGDPTPPRYGQNIGFGSRDFTIFNDSQKSGGNGKSYFITAQDNIYTRVWQLNADMTNVVSAKEHDIDIAKHREAPQVIRGPHGKYLYLLTSGQSGWYKNQAMYQRTTSPALGMSAKRDQYGYRNGGSSWTPLQPFADATTYNSQVGGVWNFGTKDKPVYLFNGSRWIANDLAGSTTIWLPLTINDKAKGPGAETGKTVTVGTNSTGTKITVPTYKPAPGLVSVKYFQKTYINPSKGTVVGGDGTDEQIKIQTSSGKPEKFDPYNHTPRVIAIQSVGSFTQIGKASPSKKIGDNWETIANSALEKQGIVHRYDVGEAFNGIDWDVDNYDGTEQAYKGQNGKFYITLDLGQKRKLTNVALSFKSVGGSDNAHRYTILGSNDNKNWTTLVNNNQNNIPGFQAHDLTGNTYRYLKFQNNQSFDIVHNKDADWARGLYEMTVRAEKTIPLKTADLEKAVTEGETLLGLESHFTAASFAAFKDQYTKASALLDELRHEGQQTKHTQAEVDKAAKDLNAAINGLQGIGSSQTGIKVDFADLSDAVQAGKTSLTETKQAEINTAKEVEAVAQNATVSVKRSLKNVKAQTPSSKLIKAVANGQKVLSKVADPSTTQSDINTALKAIKEARK</sequence>
<dbReference type="InterPro" id="IPR008979">
    <property type="entry name" value="Galactose-bd-like_sf"/>
</dbReference>
<feature type="region of interest" description="Disordered" evidence="1">
    <location>
        <begin position="211"/>
        <end position="262"/>
    </location>
</feature>
<evidence type="ECO:0000313" key="4">
    <source>
        <dbReference type="EMBL" id="MCL1631959.1"/>
    </source>
</evidence>
<feature type="domain" description="F5/8 type C" evidence="3">
    <location>
        <begin position="814"/>
        <end position="934"/>
    </location>
</feature>
<dbReference type="InterPro" id="IPR023296">
    <property type="entry name" value="Glyco_hydro_beta-prop_sf"/>
</dbReference>
<dbReference type="Gene3D" id="2.115.10.20">
    <property type="entry name" value="Glycosyl hydrolase domain, family 43"/>
    <property type="match status" value="2"/>
</dbReference>
<feature type="region of interest" description="Disordered" evidence="1">
    <location>
        <begin position="173"/>
        <end position="196"/>
    </location>
</feature>